<dbReference type="GO" id="GO:0016798">
    <property type="term" value="F:hydrolase activity, acting on glycosyl bonds"/>
    <property type="evidence" value="ECO:0007669"/>
    <property type="project" value="UniProtKB-KW"/>
</dbReference>
<keyword evidence="1" id="KW-0732">Signal</keyword>
<name>A0A016ARS3_BACFG</name>
<dbReference type="EMBL" id="JGDS01000063">
    <property type="protein sequence ID" value="EXZ71838.1"/>
    <property type="molecule type" value="Genomic_DNA"/>
</dbReference>
<keyword evidence="4" id="KW-0378">Hydrolase</keyword>
<dbReference type="Gene3D" id="2.60.120.890">
    <property type="entry name" value="BT2081, beta-jelly-roll domain"/>
    <property type="match status" value="1"/>
</dbReference>
<evidence type="ECO:0000313" key="4">
    <source>
        <dbReference type="EMBL" id="EXZ71838.1"/>
    </source>
</evidence>
<dbReference type="Gene3D" id="2.40.128.350">
    <property type="match status" value="1"/>
</dbReference>
<dbReference type="Proteomes" id="UP000020938">
    <property type="component" value="Unassembled WGS sequence"/>
</dbReference>
<feature type="chain" id="PRO_5001483450" evidence="1">
    <location>
        <begin position="24"/>
        <end position="623"/>
    </location>
</feature>
<proteinExistence type="predicted"/>
<keyword evidence="4" id="KW-0858">Xylan degradation</keyword>
<evidence type="ECO:0000256" key="1">
    <source>
        <dbReference type="SAM" id="SignalP"/>
    </source>
</evidence>
<dbReference type="InterPro" id="IPR025112">
    <property type="entry name" value="PCMD"/>
</dbReference>
<sequence length="623" mass="67649">MKKNLLYLSCALMCMLGFLSSCKDDEKEIPPVVEDVVAQYTGDKVKVTLGGEAVSGDAQIDLVQQDDKSLTIKLLNIIPDVKEFSIPNAEFEATTRSAYISKLSGKASNAVVGYDVTFEGVVDEGVLTASITATEIKGDSINAKKAGLTGKTFKGKMTINVSNIPTPIEMEQRVYTSVVSKDTSAIKLKINDFAFQGLKLGDISLDTVAVRHRGEQDGKPIYGFKTKSQEMTLEAVGKVLIDANGTIIGEKMELSLNVNAVTAGLTVGVDFSGNIVEESTDTKATITVTGDAVAEGVTVSGNTYTFKVWESTPDDQLVFIPKIEIPATAVLDSIIIYDNRNKKVSAVEPNTAIDFSQLKENYYVGYHVTPEDIRYPSKKMLKMVRIAELNPVYDMATWVADGDFEKPNGLTTSNLAAAFFPMFGIDVPTPVVKASDNAAEITTSRTVSATLPSTLVPGVTAGTMFLGEFKVDITNTLKSTHFGVPYRVKPVNFKITYKYTPGTTFYKTVVKNNANDTEVVPNEKDECSINAYLYEVDSYAETLDGTNINTSNKVIMKAVLEDGSAKADYVTLTIPFKETGNGSFDPTKKKYKLAIVCSSSKKGDQFMGADGSKLWVKYLEVTR</sequence>
<feature type="domain" description="Lipocalin-like" evidence="3">
    <location>
        <begin position="152"/>
        <end position="274"/>
    </location>
</feature>
<dbReference type="Pfam" id="PF13201">
    <property type="entry name" value="PCMD"/>
    <property type="match status" value="1"/>
</dbReference>
<dbReference type="InterPro" id="IPR024311">
    <property type="entry name" value="Lipocalin-like"/>
</dbReference>
<protein>
    <submittedName>
        <fullName evidence="4">Glycoside hydrolase xylanase family protein</fullName>
    </submittedName>
</protein>
<feature type="signal peptide" evidence="1">
    <location>
        <begin position="1"/>
        <end position="23"/>
    </location>
</feature>
<reference evidence="4 5" key="1">
    <citation type="submission" date="2014-02" db="EMBL/GenBank/DDBJ databases">
        <authorList>
            <person name="Sears C."/>
            <person name="Carroll K."/>
            <person name="Sack B.R."/>
            <person name="Qadri F."/>
            <person name="Myers L.L."/>
            <person name="Chung G.-T."/>
            <person name="Escheverria P."/>
            <person name="Fraser C.M."/>
            <person name="Sadzewicz L."/>
            <person name="Shefchek K.A."/>
            <person name="Tallon L."/>
            <person name="Das S.P."/>
            <person name="Daugherty S."/>
            <person name="Mongodin E.F."/>
        </authorList>
    </citation>
    <scope>NUCLEOTIDE SEQUENCE [LARGE SCALE GENOMIC DNA]</scope>
    <source>
        <strain evidence="4 5">3976T8</strain>
    </source>
</reference>
<keyword evidence="4" id="KW-0326">Glycosidase</keyword>
<keyword evidence="4" id="KW-0119">Carbohydrate metabolism</keyword>
<evidence type="ECO:0000259" key="2">
    <source>
        <dbReference type="Pfam" id="PF13201"/>
    </source>
</evidence>
<accession>A0A016ARS3</accession>
<evidence type="ECO:0000313" key="5">
    <source>
        <dbReference type="Proteomes" id="UP000020938"/>
    </source>
</evidence>
<evidence type="ECO:0000259" key="3">
    <source>
        <dbReference type="Pfam" id="PF13944"/>
    </source>
</evidence>
<dbReference type="InterPro" id="IPR038653">
    <property type="entry name" value="Put_CMD_sf"/>
</dbReference>
<dbReference type="GO" id="GO:0045493">
    <property type="term" value="P:xylan catabolic process"/>
    <property type="evidence" value="ECO:0007669"/>
    <property type="project" value="UniProtKB-KW"/>
</dbReference>
<gene>
    <name evidence="4" type="ORF">M123_3853</name>
</gene>
<comment type="caution">
    <text evidence="4">The sequence shown here is derived from an EMBL/GenBank/DDBJ whole genome shotgun (WGS) entry which is preliminary data.</text>
</comment>
<dbReference type="Pfam" id="PF13944">
    <property type="entry name" value="Calycin_like"/>
    <property type="match status" value="1"/>
</dbReference>
<dbReference type="AlphaFoldDB" id="A0A016ARS3"/>
<dbReference type="PROSITE" id="PS51257">
    <property type="entry name" value="PROKAR_LIPOPROTEIN"/>
    <property type="match status" value="1"/>
</dbReference>
<dbReference type="RefSeq" id="WP_009292609.1">
    <property type="nucleotide sequence ID" value="NZ_JGDS01000063.1"/>
</dbReference>
<dbReference type="PATRIC" id="fig|1339314.3.peg.4005"/>
<keyword evidence="4" id="KW-0624">Polysaccharide degradation</keyword>
<organism evidence="4 5">
    <name type="scientific">Bacteroides fragilis str. 3976T8</name>
    <dbReference type="NCBI Taxonomy" id="1339314"/>
    <lineage>
        <taxon>Bacteria</taxon>
        <taxon>Pseudomonadati</taxon>
        <taxon>Bacteroidota</taxon>
        <taxon>Bacteroidia</taxon>
        <taxon>Bacteroidales</taxon>
        <taxon>Bacteroidaceae</taxon>
        <taxon>Bacteroides</taxon>
    </lineage>
</organism>
<feature type="domain" description="Putative carbohydrate metabolism" evidence="2">
    <location>
        <begin position="433"/>
        <end position="621"/>
    </location>
</feature>